<dbReference type="InterPro" id="IPR038816">
    <property type="entry name" value="Stationary_phase_5"/>
</dbReference>
<dbReference type="STRING" id="1043004.A0A074WBM5"/>
<dbReference type="Proteomes" id="UP000027730">
    <property type="component" value="Unassembled WGS sequence"/>
</dbReference>
<evidence type="ECO:0008006" key="4">
    <source>
        <dbReference type="Google" id="ProtNLM"/>
    </source>
</evidence>
<keyword evidence="3" id="KW-1185">Reference proteome</keyword>
<evidence type="ECO:0000313" key="3">
    <source>
        <dbReference type="Proteomes" id="UP000027730"/>
    </source>
</evidence>
<dbReference type="RefSeq" id="XP_013423132.1">
    <property type="nucleotide sequence ID" value="XM_013567678.1"/>
</dbReference>
<dbReference type="GO" id="GO:0070628">
    <property type="term" value="F:proteasome binding"/>
    <property type="evidence" value="ECO:0007669"/>
    <property type="project" value="InterPro"/>
</dbReference>
<sequence length="439" mass="48052">MPPIAGYWHSLLTRHAKTWKAVAKQVQKAVQSKVAQPARAELQPVLARSSARQPLHPAARIRQQQSRWFSSSSRSTFKDTVRRFASIAEQSSGHQYKRSSLPKSSVGNAVICHSGRAPFASTLRPNLTGGTLGRTSGGYSLGGGRVGGQRYFSHGPASQAQVVQNVSQAVRAFFVSGNKAQFNGVNPRGEKSYKTVTITQHDTAKKLHSLPKQTPGSYISFPINPTITALTSLEAVAGYADTEHVNSDGLLDGLTVDFSRSLKDLAAVLSDLNKLSTLGDLPITYEGSSLRIHFPGCDADTVDRLRDELQIQRGITAQDEDFDDYVGSEIALLFPFAPSAQESESGSEFYESPSRSYTKPIDWQTMITPSESSVACDLAIKSDTLSELDFEFDSPGVASDYESLHYSSSGEQEDTQSPLEYQNFEGIYRFIEQCDSHRH</sequence>
<dbReference type="PANTHER" id="PTHR42342:SF1">
    <property type="entry name" value="STATIONARY PHASE PROTEIN 5"/>
    <property type="match status" value="1"/>
</dbReference>
<dbReference type="EMBL" id="KL584724">
    <property type="protein sequence ID" value="KEQ68979.1"/>
    <property type="molecule type" value="Genomic_DNA"/>
</dbReference>
<evidence type="ECO:0000256" key="1">
    <source>
        <dbReference type="SAM" id="MobiDB-lite"/>
    </source>
</evidence>
<gene>
    <name evidence="2" type="ORF">M436DRAFT_57115</name>
</gene>
<evidence type="ECO:0000313" key="2">
    <source>
        <dbReference type="EMBL" id="KEQ68979.1"/>
    </source>
</evidence>
<dbReference type="HOGENOM" id="CLU_035164_0_0_1"/>
<feature type="region of interest" description="Disordered" evidence="1">
    <location>
        <begin position="48"/>
        <end position="67"/>
    </location>
</feature>
<proteinExistence type="predicted"/>
<dbReference type="GO" id="GO:0043248">
    <property type="term" value="P:proteasome assembly"/>
    <property type="evidence" value="ECO:0007669"/>
    <property type="project" value="TreeGrafter"/>
</dbReference>
<dbReference type="OrthoDB" id="5415241at2759"/>
<accession>A0A074WBM5</accession>
<name>A0A074WBM5_9PEZI</name>
<dbReference type="AlphaFoldDB" id="A0A074WBM5"/>
<organism evidence="2 3">
    <name type="scientific">Aureobasidium namibiae CBS 147.97</name>
    <dbReference type="NCBI Taxonomy" id="1043004"/>
    <lineage>
        <taxon>Eukaryota</taxon>
        <taxon>Fungi</taxon>
        <taxon>Dikarya</taxon>
        <taxon>Ascomycota</taxon>
        <taxon>Pezizomycotina</taxon>
        <taxon>Dothideomycetes</taxon>
        <taxon>Dothideomycetidae</taxon>
        <taxon>Dothideales</taxon>
        <taxon>Saccotheciaceae</taxon>
        <taxon>Aureobasidium</taxon>
    </lineage>
</organism>
<dbReference type="GeneID" id="25412436"/>
<reference evidence="2 3" key="1">
    <citation type="journal article" date="2014" name="BMC Genomics">
        <title>Genome sequencing of four Aureobasidium pullulans varieties: biotechnological potential, stress tolerance, and description of new species.</title>
        <authorList>
            <person name="Gostin Ar C."/>
            <person name="Ohm R.A."/>
            <person name="Kogej T."/>
            <person name="Sonjak S."/>
            <person name="Turk M."/>
            <person name="Zajc J."/>
            <person name="Zalar P."/>
            <person name="Grube M."/>
            <person name="Sun H."/>
            <person name="Han J."/>
            <person name="Sharma A."/>
            <person name="Chiniquy J."/>
            <person name="Ngan C.Y."/>
            <person name="Lipzen A."/>
            <person name="Barry K."/>
            <person name="Grigoriev I.V."/>
            <person name="Gunde-Cimerman N."/>
        </authorList>
    </citation>
    <scope>NUCLEOTIDE SEQUENCE [LARGE SCALE GENOMIC DNA]</scope>
    <source>
        <strain evidence="2 3">CBS 147.97</strain>
    </source>
</reference>
<protein>
    <recommendedName>
        <fullName evidence="4">Casein kinase II beta 2 subunit</fullName>
    </recommendedName>
</protein>
<dbReference type="PANTHER" id="PTHR42342">
    <property type="entry name" value="STATIONARY PHASE PROTEIN 5"/>
    <property type="match status" value="1"/>
</dbReference>